<sequence>MEICCLKIQVTKMRAFFFKTVFLALLLLVAVPIYGQKQEVTTADYAKWSSIQAETISPNGKWISYVLHYDYGVDTLFVQNIKSTRRLVFPKCTDVGFSNDDKWVTFSDPEKGLALYDLNNGNTQYFKDAIRHEFCKEENFLAILNKNAVSDYLTIIGLSTFKKYIFENVREFSINNSGILAISTGYEVRLLKPKVGFVEKTIAQDDDAGFKKLFWSSNGEFLAFLQEIKDQQETTKNYRIFYHDSAIGTNTILDSRQTEILAMENITTYGGSSALRFSDDGKSVFFNYISPELESKSVPYEIWDSATALEYTQNKMFGDASRLPKIAAWKPESGGTLKIGTIENPKAILTANRKYALCYNLLKYEPQYEYYAPADMYLKDTQTGTQQLILEKQSTAVGMMGGSPKGNFIHYFRNGNWWAYDIVKMQHLNLTARLPVSMIDSIQNDAGVPAPYGSPGWSSDEKYFIAYDRYDIYLIDNNAKQTRRITDGRKQKISYRICLDLYPVIKKPSQDEFLIRKFDLSMGLVLQAIGEDGSSGYYKWNSNGTLVKLVFGNSGNSRLIKAKNTGQFIYIQQTASDAPKLIAVSMQKNKMLFKSNSHTRKFNWGTAEMISYKDKNGNNLKGILYKPAGYIEGKKYPMVVYIYEKQSQEINNYRVPTEYGPMGFTLSNYFLDGYLVLLPDIHYKMGEPGKSALDCVLNAVDIVKRMGIVEENHIGIIGHSFGGYETAFIITQTNDFAAAVCGSGLMNTISSYFVHSAGIPRSNAWRFESQQGRMPFSPFDNWKAYEQDAPLPNAVNCTTPLLSWAGKKDPTIFWTQSAEFHMALRRLGKRNVFILYDNEAHTIVTPELQKDLTIKTKNWFDYYLKEQKETLTNGIP</sequence>
<accession>A0A434A088</accession>
<dbReference type="OrthoDB" id="9812921at2"/>
<dbReference type="SUPFAM" id="SSF53474">
    <property type="entry name" value="alpha/beta-Hydrolases"/>
    <property type="match status" value="1"/>
</dbReference>
<reference evidence="4" key="1">
    <citation type="journal article" date="2019" name="Syst. Appl. Microbiol.">
        <title>Flavobacterium circumlabens sp. nov. and Flavobacterium cupreum sp. nov., two psychrotrophic species isolated from Antarctic environmental samples.</title>
        <authorList>
            <person name="Kralova S."/>
            <person name="Busse H.-J."/>
            <person name="Svec P."/>
            <person name="Maslanova I."/>
            <person name="Stankova E."/>
            <person name="Bartak M."/>
            <person name="Sedlacek I."/>
        </authorList>
    </citation>
    <scope>NUCLEOTIDE SEQUENCE [LARGE SCALE GENOMIC DNA]</scope>
    <source>
        <strain evidence="4">CCM 8825</strain>
    </source>
</reference>
<dbReference type="AlphaFoldDB" id="A0A434A088"/>
<evidence type="ECO:0000259" key="2">
    <source>
        <dbReference type="Pfam" id="PF00326"/>
    </source>
</evidence>
<comment type="caution">
    <text evidence="3">The sequence shown here is derived from an EMBL/GenBank/DDBJ whole genome shotgun (WGS) entry which is preliminary data.</text>
</comment>
<organism evidence="3 4">
    <name type="scientific">Flavobacterium cupreum</name>
    <dbReference type="NCBI Taxonomy" id="2133766"/>
    <lineage>
        <taxon>Bacteria</taxon>
        <taxon>Pseudomonadati</taxon>
        <taxon>Bacteroidota</taxon>
        <taxon>Flavobacteriia</taxon>
        <taxon>Flavobacteriales</taxon>
        <taxon>Flavobacteriaceae</taxon>
        <taxon>Flavobacterium</taxon>
    </lineage>
</organism>
<dbReference type="PANTHER" id="PTHR42776:SF27">
    <property type="entry name" value="DIPEPTIDYL PEPTIDASE FAMILY MEMBER 6"/>
    <property type="match status" value="1"/>
</dbReference>
<keyword evidence="4" id="KW-1185">Reference proteome</keyword>
<dbReference type="GO" id="GO:0004252">
    <property type="term" value="F:serine-type endopeptidase activity"/>
    <property type="evidence" value="ECO:0007669"/>
    <property type="project" value="TreeGrafter"/>
</dbReference>
<dbReference type="InterPro" id="IPR001375">
    <property type="entry name" value="Peptidase_S9_cat"/>
</dbReference>
<gene>
    <name evidence="3" type="ORF">D0817_24595</name>
</gene>
<dbReference type="SUPFAM" id="SSF82171">
    <property type="entry name" value="DPP6 N-terminal domain-like"/>
    <property type="match status" value="1"/>
</dbReference>
<dbReference type="Proteomes" id="UP000288102">
    <property type="component" value="Unassembled WGS sequence"/>
</dbReference>
<dbReference type="Gene3D" id="3.40.50.1820">
    <property type="entry name" value="alpha/beta hydrolase"/>
    <property type="match status" value="1"/>
</dbReference>
<proteinExistence type="predicted"/>
<evidence type="ECO:0000256" key="1">
    <source>
        <dbReference type="ARBA" id="ARBA00022801"/>
    </source>
</evidence>
<keyword evidence="1" id="KW-0378">Hydrolase</keyword>
<name>A0A434A088_9FLAO</name>
<dbReference type="EMBL" id="QWDM01000030">
    <property type="protein sequence ID" value="RUT67775.1"/>
    <property type="molecule type" value="Genomic_DNA"/>
</dbReference>
<dbReference type="GO" id="GO:0006508">
    <property type="term" value="P:proteolysis"/>
    <property type="evidence" value="ECO:0007669"/>
    <property type="project" value="InterPro"/>
</dbReference>
<dbReference type="Pfam" id="PF00326">
    <property type="entry name" value="Peptidase_S9"/>
    <property type="match status" value="1"/>
</dbReference>
<feature type="domain" description="Peptidase S9 prolyl oligopeptidase catalytic" evidence="2">
    <location>
        <begin position="689"/>
        <end position="866"/>
    </location>
</feature>
<protein>
    <submittedName>
        <fullName evidence="3">S9 family peptidase</fullName>
    </submittedName>
</protein>
<dbReference type="SUPFAM" id="SSF69322">
    <property type="entry name" value="Tricorn protease domain 2"/>
    <property type="match status" value="1"/>
</dbReference>
<dbReference type="PANTHER" id="PTHR42776">
    <property type="entry name" value="SERINE PEPTIDASE S9 FAMILY MEMBER"/>
    <property type="match status" value="1"/>
</dbReference>
<dbReference type="InterPro" id="IPR029058">
    <property type="entry name" value="AB_hydrolase_fold"/>
</dbReference>
<evidence type="ECO:0000313" key="4">
    <source>
        <dbReference type="Proteomes" id="UP000288102"/>
    </source>
</evidence>
<evidence type="ECO:0000313" key="3">
    <source>
        <dbReference type="EMBL" id="RUT67775.1"/>
    </source>
</evidence>